<sequence length="139" mass="15170">MSDNSETLTASPIETLALAASSKFRDDYIELSRSLFHSEEAANKLHNAGEFGRYREQVIRSLLAGFLPGRLSIGDGFVLTPDGNRSTQCDVVVYDRDETPHIEAAGGRCFFPLETCAAVGEAKSKLTFAELKVLISVQN</sequence>
<feature type="domain" description="DUF6602" evidence="1">
    <location>
        <begin position="41"/>
        <end position="132"/>
    </location>
</feature>
<protein>
    <recommendedName>
        <fullName evidence="1">DUF6602 domain-containing protein</fullName>
    </recommendedName>
</protein>
<proteinExistence type="predicted"/>
<evidence type="ECO:0000259" key="1">
    <source>
        <dbReference type="Pfam" id="PF20247"/>
    </source>
</evidence>
<dbReference type="STRING" id="640081.Dsui_2106"/>
<evidence type="ECO:0000313" key="2">
    <source>
        <dbReference type="EMBL" id="AEV26477.1"/>
    </source>
</evidence>
<dbReference type="OrthoDB" id="3765434at2"/>
<dbReference type="HOGENOM" id="CLU_1841028_0_0_4"/>
<dbReference type="CDD" id="cd21173">
    <property type="entry name" value="NucC-like"/>
    <property type="match status" value="1"/>
</dbReference>
<accession>G8QJ59</accession>
<dbReference type="Pfam" id="PF20247">
    <property type="entry name" value="DUF6602"/>
    <property type="match status" value="1"/>
</dbReference>
<dbReference type="KEGG" id="dsu:Dsui_2106"/>
<gene>
    <name evidence="2" type="ordered locus">Dsui_2106</name>
</gene>
<dbReference type="RefSeq" id="WP_014237171.1">
    <property type="nucleotide sequence ID" value="NC_016616.1"/>
</dbReference>
<dbReference type="EMBL" id="CP003153">
    <property type="protein sequence ID" value="AEV26477.1"/>
    <property type="molecule type" value="Genomic_DNA"/>
</dbReference>
<organism evidence="2 3">
    <name type="scientific">Azospira oryzae (strain ATCC BAA-33 / DSM 13638 / PS)</name>
    <name type="common">Dechlorosoma suillum</name>
    <dbReference type="NCBI Taxonomy" id="640081"/>
    <lineage>
        <taxon>Bacteria</taxon>
        <taxon>Pseudomonadati</taxon>
        <taxon>Pseudomonadota</taxon>
        <taxon>Betaproteobacteria</taxon>
        <taxon>Rhodocyclales</taxon>
        <taxon>Rhodocyclaceae</taxon>
        <taxon>Azospira</taxon>
    </lineage>
</organism>
<evidence type="ECO:0000313" key="3">
    <source>
        <dbReference type="Proteomes" id="UP000005633"/>
    </source>
</evidence>
<dbReference type="AlphaFoldDB" id="G8QJ59"/>
<name>G8QJ59_AZOOP</name>
<dbReference type="Proteomes" id="UP000005633">
    <property type="component" value="Chromosome"/>
</dbReference>
<reference evidence="2 3" key="1">
    <citation type="journal article" date="2012" name="J. Bacteriol.">
        <title>Complete genome sequence of the anaerobic perchlorate-reducing bacterium Azospira suillum strain PS.</title>
        <authorList>
            <person name="Byrne-Bailey K.G."/>
            <person name="Coates J.D."/>
        </authorList>
    </citation>
    <scope>NUCLEOTIDE SEQUENCE [LARGE SCALE GENOMIC DNA]</scope>
    <source>
        <strain evidence="3">ATCC BAA-33 / DSM 13638 / PS</strain>
    </source>
</reference>
<dbReference type="InterPro" id="IPR046537">
    <property type="entry name" value="DUF6602"/>
</dbReference>